<feature type="transmembrane region" description="Helical" evidence="11">
    <location>
        <begin position="12"/>
        <end position="36"/>
    </location>
</feature>
<dbReference type="EMBL" id="SOCP01000002">
    <property type="protein sequence ID" value="TDV56297.1"/>
    <property type="molecule type" value="Genomic_DNA"/>
</dbReference>
<dbReference type="PANTHER" id="PTHR45436">
    <property type="entry name" value="SENSOR HISTIDINE KINASE YKOH"/>
    <property type="match status" value="1"/>
</dbReference>
<dbReference type="SMART" id="SM00304">
    <property type="entry name" value="HAMP"/>
    <property type="match status" value="1"/>
</dbReference>
<dbReference type="EC" id="2.7.13.3" evidence="3"/>
<evidence type="ECO:0000256" key="5">
    <source>
        <dbReference type="ARBA" id="ARBA00022679"/>
    </source>
</evidence>
<dbReference type="CDD" id="cd00082">
    <property type="entry name" value="HisKA"/>
    <property type="match status" value="1"/>
</dbReference>
<keyword evidence="5" id="KW-0808">Transferase</keyword>
<evidence type="ECO:0000256" key="3">
    <source>
        <dbReference type="ARBA" id="ARBA00012438"/>
    </source>
</evidence>
<evidence type="ECO:0000256" key="10">
    <source>
        <dbReference type="ARBA" id="ARBA00023136"/>
    </source>
</evidence>
<dbReference type="PROSITE" id="PS50109">
    <property type="entry name" value="HIS_KIN"/>
    <property type="match status" value="1"/>
</dbReference>
<dbReference type="InterPro" id="IPR003661">
    <property type="entry name" value="HisK_dim/P_dom"/>
</dbReference>
<dbReference type="Pfam" id="PF02518">
    <property type="entry name" value="HATPase_c"/>
    <property type="match status" value="1"/>
</dbReference>
<evidence type="ECO:0000259" key="13">
    <source>
        <dbReference type="PROSITE" id="PS50885"/>
    </source>
</evidence>
<dbReference type="PRINTS" id="PR00344">
    <property type="entry name" value="BCTRLSENSOR"/>
</dbReference>
<dbReference type="PROSITE" id="PS50885">
    <property type="entry name" value="HAMP"/>
    <property type="match status" value="1"/>
</dbReference>
<dbReference type="Gene3D" id="3.30.565.10">
    <property type="entry name" value="Histidine kinase-like ATPase, C-terminal domain"/>
    <property type="match status" value="1"/>
</dbReference>
<dbReference type="SMART" id="SM00388">
    <property type="entry name" value="HisKA"/>
    <property type="match status" value="1"/>
</dbReference>
<dbReference type="InterPro" id="IPR003594">
    <property type="entry name" value="HATPase_dom"/>
</dbReference>
<dbReference type="Gene3D" id="6.10.340.10">
    <property type="match status" value="1"/>
</dbReference>
<evidence type="ECO:0000256" key="6">
    <source>
        <dbReference type="ARBA" id="ARBA00022692"/>
    </source>
</evidence>
<gene>
    <name evidence="14" type="ORF">CLV71_102363</name>
</gene>
<dbReference type="InterPro" id="IPR036890">
    <property type="entry name" value="HATPase_C_sf"/>
</dbReference>
<dbReference type="SMART" id="SM00387">
    <property type="entry name" value="HATPase_c"/>
    <property type="match status" value="1"/>
</dbReference>
<evidence type="ECO:0000259" key="12">
    <source>
        <dbReference type="PROSITE" id="PS50109"/>
    </source>
</evidence>
<feature type="domain" description="Histidine kinase" evidence="12">
    <location>
        <begin position="225"/>
        <end position="439"/>
    </location>
</feature>
<keyword evidence="7 14" id="KW-0418">Kinase</keyword>
<feature type="domain" description="HAMP" evidence="13">
    <location>
        <begin position="157"/>
        <end position="210"/>
    </location>
</feature>
<dbReference type="InterPro" id="IPR050428">
    <property type="entry name" value="TCS_sensor_his_kinase"/>
</dbReference>
<evidence type="ECO:0000313" key="15">
    <source>
        <dbReference type="Proteomes" id="UP000294927"/>
    </source>
</evidence>
<accession>A0A4R7W3W5</accession>
<reference evidence="14 15" key="1">
    <citation type="submission" date="2019-03" db="EMBL/GenBank/DDBJ databases">
        <title>Genomic Encyclopedia of Archaeal and Bacterial Type Strains, Phase II (KMG-II): from individual species to whole genera.</title>
        <authorList>
            <person name="Goeker M."/>
        </authorList>
    </citation>
    <scope>NUCLEOTIDE SEQUENCE [LARGE SCALE GENOMIC DNA]</scope>
    <source>
        <strain evidence="14 15">DSM 45499</strain>
    </source>
</reference>
<dbReference type="InterPro" id="IPR003660">
    <property type="entry name" value="HAMP_dom"/>
</dbReference>
<keyword evidence="8 11" id="KW-1133">Transmembrane helix</keyword>
<name>A0A4R7W3W5_9PSEU</name>
<protein>
    <recommendedName>
        <fullName evidence="3">histidine kinase</fullName>
        <ecNumber evidence="3">2.7.13.3</ecNumber>
    </recommendedName>
</protein>
<dbReference type="InterPro" id="IPR004358">
    <property type="entry name" value="Sig_transdc_His_kin-like_C"/>
</dbReference>
<dbReference type="GO" id="GO:0000155">
    <property type="term" value="F:phosphorelay sensor kinase activity"/>
    <property type="evidence" value="ECO:0007669"/>
    <property type="project" value="InterPro"/>
</dbReference>
<comment type="catalytic activity">
    <reaction evidence="1">
        <text>ATP + protein L-histidine = ADP + protein N-phospho-L-histidine.</text>
        <dbReference type="EC" id="2.7.13.3"/>
    </reaction>
</comment>
<dbReference type="Proteomes" id="UP000294927">
    <property type="component" value="Unassembled WGS sequence"/>
</dbReference>
<dbReference type="InterPro" id="IPR036097">
    <property type="entry name" value="HisK_dim/P_sf"/>
</dbReference>
<dbReference type="SUPFAM" id="SSF55874">
    <property type="entry name" value="ATPase domain of HSP90 chaperone/DNA topoisomerase II/histidine kinase"/>
    <property type="match status" value="1"/>
</dbReference>
<dbReference type="Pfam" id="PF00672">
    <property type="entry name" value="HAMP"/>
    <property type="match status" value="1"/>
</dbReference>
<comment type="caution">
    <text evidence="14">The sequence shown here is derived from an EMBL/GenBank/DDBJ whole genome shotgun (WGS) entry which is preliminary data.</text>
</comment>
<dbReference type="OrthoDB" id="9757990at2"/>
<dbReference type="InterPro" id="IPR005467">
    <property type="entry name" value="His_kinase_dom"/>
</dbReference>
<dbReference type="Gene3D" id="1.10.287.130">
    <property type="match status" value="1"/>
</dbReference>
<dbReference type="AlphaFoldDB" id="A0A4R7W3W5"/>
<dbReference type="CDD" id="cd00075">
    <property type="entry name" value="HATPase"/>
    <property type="match status" value="1"/>
</dbReference>
<dbReference type="GO" id="GO:0005886">
    <property type="term" value="C:plasma membrane"/>
    <property type="evidence" value="ECO:0007669"/>
    <property type="project" value="UniProtKB-SubCell"/>
</dbReference>
<evidence type="ECO:0000256" key="4">
    <source>
        <dbReference type="ARBA" id="ARBA00022553"/>
    </source>
</evidence>
<keyword evidence="10 11" id="KW-0472">Membrane</keyword>
<dbReference type="PANTHER" id="PTHR45436:SF5">
    <property type="entry name" value="SENSOR HISTIDINE KINASE TRCS"/>
    <property type="match status" value="1"/>
</dbReference>
<evidence type="ECO:0000256" key="8">
    <source>
        <dbReference type="ARBA" id="ARBA00022989"/>
    </source>
</evidence>
<keyword evidence="4" id="KW-0597">Phosphoprotein</keyword>
<organism evidence="14 15">
    <name type="scientific">Actinophytocola oryzae</name>
    <dbReference type="NCBI Taxonomy" id="502181"/>
    <lineage>
        <taxon>Bacteria</taxon>
        <taxon>Bacillati</taxon>
        <taxon>Actinomycetota</taxon>
        <taxon>Actinomycetes</taxon>
        <taxon>Pseudonocardiales</taxon>
        <taxon>Pseudonocardiaceae</taxon>
    </lineage>
</organism>
<proteinExistence type="predicted"/>
<evidence type="ECO:0000256" key="7">
    <source>
        <dbReference type="ARBA" id="ARBA00022777"/>
    </source>
</evidence>
<keyword evidence="6 11" id="KW-0812">Transmembrane</keyword>
<dbReference type="RefSeq" id="WP_133901554.1">
    <property type="nucleotide sequence ID" value="NZ_SOCP01000002.1"/>
</dbReference>
<feature type="transmembrane region" description="Helical" evidence="11">
    <location>
        <begin position="136"/>
        <end position="160"/>
    </location>
</feature>
<evidence type="ECO:0000256" key="2">
    <source>
        <dbReference type="ARBA" id="ARBA00004236"/>
    </source>
</evidence>
<comment type="subcellular location">
    <subcellularLocation>
        <location evidence="2">Cell membrane</location>
    </subcellularLocation>
</comment>
<evidence type="ECO:0000313" key="14">
    <source>
        <dbReference type="EMBL" id="TDV56297.1"/>
    </source>
</evidence>
<dbReference type="Pfam" id="PF00512">
    <property type="entry name" value="HisKA"/>
    <property type="match status" value="1"/>
</dbReference>
<dbReference type="SUPFAM" id="SSF47384">
    <property type="entry name" value="Homodimeric domain of signal transducing histidine kinase"/>
    <property type="match status" value="1"/>
</dbReference>
<evidence type="ECO:0000256" key="9">
    <source>
        <dbReference type="ARBA" id="ARBA00023012"/>
    </source>
</evidence>
<keyword evidence="15" id="KW-1185">Reference proteome</keyword>
<evidence type="ECO:0000256" key="11">
    <source>
        <dbReference type="SAM" id="Phobius"/>
    </source>
</evidence>
<keyword evidence="9" id="KW-0902">Two-component regulatory system</keyword>
<evidence type="ECO:0000256" key="1">
    <source>
        <dbReference type="ARBA" id="ARBA00000085"/>
    </source>
</evidence>
<sequence>MSGVRTGSLRRRVTLTALAVLGVVLVAAGIAVHAVFTAQAERGLNALLAGRVQLAKQLARQNVTPANLVRRVDAPGLRVSLTLPSGERLGEEPVRGSDLRQVRATLTGSPRIAGARLVVSADTALLSGATRTLRQVLLGAGAAALLLTALGLVFGMRLALGPLDAMTGLARAIAGGRRGGRLRPSRADTELGRAASAFDDMLDALEGAERAARASEERTRRFVADAAHELRTPIAGVRAAAEAVLSLGPDADPVQRDRLQVLLVRESERAGRLVEDLLELARLDAGLVPARDPVDLAAVAGAQVERLALVAPSVTVEVLGDPHVWVRGDADRLTQVLGNLVDNACRAMDGHGTLTVTATRTASHARLTVADTGPGVAPRDRERVFDRLVRLDAARSDRTGGAGLGLPIARGIARAHGGELRCLSREDGRGGAVFELTLP</sequence>